<protein>
    <submittedName>
        <fullName evidence="1">Uncharacterized protein</fullName>
    </submittedName>
</protein>
<dbReference type="Proteomes" id="UP000582974">
    <property type="component" value="Unassembled WGS sequence"/>
</dbReference>
<sequence>MTFSAETTAPPAEARGMEERLHELISRGYQFVHPTDAEGAVVAVVGVRVHDDVVDVVKLHAENDVHAVRMPGDEADIMAPDTVLWQSTGTVHEVLDKLIALPDEYPSGALASSGASAVNGCWVPVGTGTSTWLRSSGGDSGGRSGPSR</sequence>
<evidence type="ECO:0000313" key="1">
    <source>
        <dbReference type="EMBL" id="MBA0127515.1"/>
    </source>
</evidence>
<organism evidence="1 2">
    <name type="scientific">Haloechinothrix aidingensis</name>
    <dbReference type="NCBI Taxonomy" id="2752311"/>
    <lineage>
        <taxon>Bacteria</taxon>
        <taxon>Bacillati</taxon>
        <taxon>Actinomycetota</taxon>
        <taxon>Actinomycetes</taxon>
        <taxon>Pseudonocardiales</taxon>
        <taxon>Pseudonocardiaceae</taxon>
        <taxon>Haloechinothrix</taxon>
    </lineage>
</organism>
<accession>A0A838AED8</accession>
<comment type="caution">
    <text evidence="1">The sequence shown here is derived from an EMBL/GenBank/DDBJ whole genome shotgun (WGS) entry which is preliminary data.</text>
</comment>
<dbReference type="RefSeq" id="WP_180894335.1">
    <property type="nucleotide sequence ID" value="NZ_JACCKD010000007.1"/>
</dbReference>
<dbReference type="AlphaFoldDB" id="A0A838AED8"/>
<keyword evidence="2" id="KW-1185">Reference proteome</keyword>
<gene>
    <name evidence="1" type="ORF">H0B56_18375</name>
</gene>
<evidence type="ECO:0000313" key="2">
    <source>
        <dbReference type="Proteomes" id="UP000582974"/>
    </source>
</evidence>
<name>A0A838AED8_9PSEU</name>
<proteinExistence type="predicted"/>
<reference evidence="1 2" key="1">
    <citation type="submission" date="2020-07" db="EMBL/GenBank/DDBJ databases">
        <title>Genome of Haloechinothrix sp.</title>
        <authorList>
            <person name="Tang S.-K."/>
            <person name="Yang L."/>
            <person name="Zhu W.-Y."/>
        </authorList>
    </citation>
    <scope>NUCLEOTIDE SEQUENCE [LARGE SCALE GENOMIC DNA]</scope>
    <source>
        <strain evidence="1 2">YIM 98757</strain>
    </source>
</reference>
<dbReference type="EMBL" id="JACCKD010000007">
    <property type="protein sequence ID" value="MBA0127515.1"/>
    <property type="molecule type" value="Genomic_DNA"/>
</dbReference>